<sequence>MALPRYDGHEAEGWIGEIEDIDLTLRFLADKQQQSVRLRKITSTVEFGMPTLPPPVSFEGHT</sequence>
<dbReference type="EMBL" id="JAGFNS010000030">
    <property type="protein sequence ID" value="MBO3742667.1"/>
    <property type="molecule type" value="Genomic_DNA"/>
</dbReference>
<gene>
    <name evidence="1" type="ORF">J5X75_34665</name>
</gene>
<dbReference type="Proteomes" id="UP000679690">
    <property type="component" value="Unassembled WGS sequence"/>
</dbReference>
<protein>
    <submittedName>
        <fullName evidence="1">Recombinase</fullName>
    </submittedName>
</protein>
<organism evidence="1 2">
    <name type="scientific">Actinoplanes flavus</name>
    <dbReference type="NCBI Taxonomy" id="2820290"/>
    <lineage>
        <taxon>Bacteria</taxon>
        <taxon>Bacillati</taxon>
        <taxon>Actinomycetota</taxon>
        <taxon>Actinomycetes</taxon>
        <taxon>Micromonosporales</taxon>
        <taxon>Micromonosporaceae</taxon>
        <taxon>Actinoplanes</taxon>
    </lineage>
</organism>
<comment type="caution">
    <text evidence="1">The sequence shown here is derived from an EMBL/GenBank/DDBJ whole genome shotgun (WGS) entry which is preliminary data.</text>
</comment>
<accession>A0ABS3UVQ4</accession>
<evidence type="ECO:0000313" key="2">
    <source>
        <dbReference type="Proteomes" id="UP000679690"/>
    </source>
</evidence>
<evidence type="ECO:0000313" key="1">
    <source>
        <dbReference type="EMBL" id="MBO3742667.1"/>
    </source>
</evidence>
<proteinExistence type="predicted"/>
<keyword evidence="2" id="KW-1185">Reference proteome</keyword>
<name>A0ABS3UVQ4_9ACTN</name>
<reference evidence="1 2" key="1">
    <citation type="submission" date="2021-03" db="EMBL/GenBank/DDBJ databases">
        <title>Actinoplanes flavus sp. nov., a novel actinomycete isolated from Coconut Palm rhizosphere soil.</title>
        <authorList>
            <person name="Luo X."/>
        </authorList>
    </citation>
    <scope>NUCLEOTIDE SEQUENCE [LARGE SCALE GENOMIC DNA]</scope>
    <source>
        <strain evidence="1 2">NEAU-H7</strain>
    </source>
</reference>